<gene>
    <name evidence="2" type="ORF">SNEC2469_LOCUS20860</name>
</gene>
<protein>
    <recommendedName>
        <fullName evidence="4">SCP domain-containing protein</fullName>
    </recommendedName>
</protein>
<name>A0A812X876_9DINO</name>
<proteinExistence type="predicted"/>
<accession>A0A812X876</accession>
<comment type="caution">
    <text evidence="2">The sequence shown here is derived from an EMBL/GenBank/DDBJ whole genome shotgun (WGS) entry which is preliminary data.</text>
</comment>
<dbReference type="EMBL" id="CAJNJA010036657">
    <property type="protein sequence ID" value="CAE7723257.1"/>
    <property type="molecule type" value="Genomic_DNA"/>
</dbReference>
<dbReference type="AlphaFoldDB" id="A0A812X876"/>
<dbReference type="Proteomes" id="UP000601435">
    <property type="component" value="Unassembled WGS sequence"/>
</dbReference>
<evidence type="ECO:0008006" key="4">
    <source>
        <dbReference type="Google" id="ProtNLM"/>
    </source>
</evidence>
<keyword evidence="1" id="KW-0732">Signal</keyword>
<feature type="signal peptide" evidence="1">
    <location>
        <begin position="1"/>
        <end position="15"/>
    </location>
</feature>
<evidence type="ECO:0000256" key="1">
    <source>
        <dbReference type="SAM" id="SignalP"/>
    </source>
</evidence>
<sequence>MHILVAMLLLSSCSALRDHKSSDNDIREGISWPNLAELQEKMANKPHPEGRPRWVSTKGISDEAIKYIESAAWACYNDDDFSMASCITFQLDRDYNRTLPRQSWGTVLGKHLGGVSIGPPVRAQLVWGDLVIYVFSY</sequence>
<organism evidence="2 3">
    <name type="scientific">Symbiodinium necroappetens</name>
    <dbReference type="NCBI Taxonomy" id="1628268"/>
    <lineage>
        <taxon>Eukaryota</taxon>
        <taxon>Sar</taxon>
        <taxon>Alveolata</taxon>
        <taxon>Dinophyceae</taxon>
        <taxon>Suessiales</taxon>
        <taxon>Symbiodiniaceae</taxon>
        <taxon>Symbiodinium</taxon>
    </lineage>
</organism>
<feature type="chain" id="PRO_5032275541" description="SCP domain-containing protein" evidence="1">
    <location>
        <begin position="16"/>
        <end position="137"/>
    </location>
</feature>
<reference evidence="2" key="1">
    <citation type="submission" date="2021-02" db="EMBL/GenBank/DDBJ databases">
        <authorList>
            <person name="Dougan E. K."/>
            <person name="Rhodes N."/>
            <person name="Thang M."/>
            <person name="Chan C."/>
        </authorList>
    </citation>
    <scope>NUCLEOTIDE SEQUENCE</scope>
</reference>
<evidence type="ECO:0000313" key="3">
    <source>
        <dbReference type="Proteomes" id="UP000601435"/>
    </source>
</evidence>
<evidence type="ECO:0000313" key="2">
    <source>
        <dbReference type="EMBL" id="CAE7723257.1"/>
    </source>
</evidence>
<keyword evidence="3" id="KW-1185">Reference proteome</keyword>